<dbReference type="SUPFAM" id="SSF51735">
    <property type="entry name" value="NAD(P)-binding Rossmann-fold domains"/>
    <property type="match status" value="1"/>
</dbReference>
<evidence type="ECO:0000259" key="3">
    <source>
        <dbReference type="Pfam" id="PF01408"/>
    </source>
</evidence>
<organism evidence="5">
    <name type="scientific">freshwater metagenome</name>
    <dbReference type="NCBI Taxonomy" id="449393"/>
    <lineage>
        <taxon>unclassified sequences</taxon>
        <taxon>metagenomes</taxon>
        <taxon>ecological metagenomes</taxon>
    </lineage>
</organism>
<dbReference type="Pfam" id="PF01408">
    <property type="entry name" value="GFO_IDH_MocA"/>
    <property type="match status" value="1"/>
</dbReference>
<dbReference type="InterPro" id="IPR000683">
    <property type="entry name" value="Gfo/Idh/MocA-like_OxRdtase_N"/>
</dbReference>
<reference evidence="5" key="1">
    <citation type="submission" date="2020-05" db="EMBL/GenBank/DDBJ databases">
        <authorList>
            <person name="Chiriac C."/>
            <person name="Salcher M."/>
            <person name="Ghai R."/>
            <person name="Kavagutti S V."/>
        </authorList>
    </citation>
    <scope>NUCLEOTIDE SEQUENCE</scope>
</reference>
<dbReference type="SUPFAM" id="SSF55347">
    <property type="entry name" value="Glyceraldehyde-3-phosphate dehydrogenase-like, C-terminal domain"/>
    <property type="match status" value="1"/>
</dbReference>
<accession>A0A6J7DG18</accession>
<dbReference type="InterPro" id="IPR036291">
    <property type="entry name" value="NAD(P)-bd_dom_sf"/>
</dbReference>
<dbReference type="GO" id="GO:0000166">
    <property type="term" value="F:nucleotide binding"/>
    <property type="evidence" value="ECO:0007669"/>
    <property type="project" value="InterPro"/>
</dbReference>
<dbReference type="InterPro" id="IPR050984">
    <property type="entry name" value="Gfo/Idh/MocA_domain"/>
</dbReference>
<dbReference type="GO" id="GO:0016491">
    <property type="term" value="F:oxidoreductase activity"/>
    <property type="evidence" value="ECO:0007669"/>
    <property type="project" value="UniProtKB-KW"/>
</dbReference>
<keyword evidence="2" id="KW-0560">Oxidoreductase</keyword>
<evidence type="ECO:0000259" key="4">
    <source>
        <dbReference type="Pfam" id="PF22725"/>
    </source>
</evidence>
<evidence type="ECO:0000256" key="2">
    <source>
        <dbReference type="ARBA" id="ARBA00023002"/>
    </source>
</evidence>
<dbReference type="EMBL" id="CAFBLS010000047">
    <property type="protein sequence ID" value="CAB4867814.1"/>
    <property type="molecule type" value="Genomic_DNA"/>
</dbReference>
<protein>
    <submittedName>
        <fullName evidence="5">Unannotated protein</fullName>
    </submittedName>
</protein>
<name>A0A6J7DG18_9ZZZZ</name>
<dbReference type="Gene3D" id="3.40.50.720">
    <property type="entry name" value="NAD(P)-binding Rossmann-like Domain"/>
    <property type="match status" value="1"/>
</dbReference>
<dbReference type="Gene3D" id="3.30.360.10">
    <property type="entry name" value="Dihydrodipicolinate Reductase, domain 2"/>
    <property type="match status" value="1"/>
</dbReference>
<evidence type="ECO:0000313" key="5">
    <source>
        <dbReference type="EMBL" id="CAB4867814.1"/>
    </source>
</evidence>
<sequence length="317" mass="33730">MAVRWGFLGAGWIAQRAMAPAMHASSNGVLQSVASREAVRSRALEPISIHANYEDLLTDPAVDAVYICLANDQHAEWAIRSLEAGKHVLCEKPLALDAAQARLMAEAAHGADRLLVEAVWSRWHPRFRRLAELVQSGALGAIESIDAAFTFRGAIDGNYRNDPDRGGGALLDTGGYQVHSWVALTGGSARVSIDQATSTLAPSGVDLTTEVAAVLDGAIRATALSSFELDEHQLLCARGTNAAASMGTGPAFTAWRELTSLVVGQHEEVFAPVDAYQVMIEHVGGRIQGGDDWVVPLDESITVASLLDDVRAVATTR</sequence>
<dbReference type="PANTHER" id="PTHR22604">
    <property type="entry name" value="OXIDOREDUCTASES"/>
    <property type="match status" value="1"/>
</dbReference>
<proteinExistence type="inferred from homology"/>
<dbReference type="Pfam" id="PF22725">
    <property type="entry name" value="GFO_IDH_MocA_C3"/>
    <property type="match status" value="1"/>
</dbReference>
<dbReference type="PANTHER" id="PTHR22604:SF105">
    <property type="entry name" value="TRANS-1,2-DIHYDROBENZENE-1,2-DIOL DEHYDROGENASE"/>
    <property type="match status" value="1"/>
</dbReference>
<gene>
    <name evidence="5" type="ORF">UFOPK3402_00538</name>
</gene>
<dbReference type="InterPro" id="IPR055170">
    <property type="entry name" value="GFO_IDH_MocA-like_dom"/>
</dbReference>
<dbReference type="AlphaFoldDB" id="A0A6J7DG18"/>
<evidence type="ECO:0000256" key="1">
    <source>
        <dbReference type="ARBA" id="ARBA00010928"/>
    </source>
</evidence>
<comment type="similarity">
    <text evidence="1">Belongs to the Gfo/Idh/MocA family.</text>
</comment>
<feature type="domain" description="GFO/IDH/MocA-like oxidoreductase" evidence="4">
    <location>
        <begin position="127"/>
        <end position="233"/>
    </location>
</feature>
<feature type="domain" description="Gfo/Idh/MocA-like oxidoreductase N-terminal" evidence="3">
    <location>
        <begin position="3"/>
        <end position="115"/>
    </location>
</feature>